<gene>
    <name evidence="4" type="primary">msrA</name>
    <name evidence="6" type="ordered locus">AciX9_3731</name>
</gene>
<dbReference type="Pfam" id="PF01625">
    <property type="entry name" value="PMSR"/>
    <property type="match status" value="1"/>
</dbReference>
<sequence>MARISVFLAAVLIVGIFFLGYKRMTIASAATTQPIAAPALDDHLAPQPGKEKAVFAGGCFWGTQSVFQRVKGVTHTEAGYAGGSQSTATYDQVTTETTGHAESVEITFDPSKITYGTLLRIFFSVAHDPTTLNRQGPDVGTSYRSAIFYESEQQHKIAQAYIAQLDAAHAFHGKIVTDLTPLKGFYNAEDYHQDYATKNPNNPYIQICDVPKTKALAAQFPELFQTYKGH</sequence>
<dbReference type="EMBL" id="CP002480">
    <property type="protein sequence ID" value="ADW70732.1"/>
    <property type="molecule type" value="Genomic_DNA"/>
</dbReference>
<comment type="similarity">
    <text evidence="4">Belongs to the MsrA Met sulfoxide reductase family.</text>
</comment>
<dbReference type="InterPro" id="IPR002569">
    <property type="entry name" value="Met_Sox_Rdtase_MsrA_dom"/>
</dbReference>
<dbReference type="PANTHER" id="PTHR43774:SF1">
    <property type="entry name" value="PEPTIDE METHIONINE SULFOXIDE REDUCTASE MSRA 2"/>
    <property type="match status" value="1"/>
</dbReference>
<comment type="catalytic activity">
    <reaction evidence="2 4">
        <text>L-methionyl-[protein] + [thioredoxin]-disulfide + H2O = L-methionyl-(S)-S-oxide-[protein] + [thioredoxin]-dithiol</text>
        <dbReference type="Rhea" id="RHEA:14217"/>
        <dbReference type="Rhea" id="RHEA-COMP:10698"/>
        <dbReference type="Rhea" id="RHEA-COMP:10700"/>
        <dbReference type="Rhea" id="RHEA-COMP:12313"/>
        <dbReference type="Rhea" id="RHEA-COMP:12315"/>
        <dbReference type="ChEBI" id="CHEBI:15377"/>
        <dbReference type="ChEBI" id="CHEBI:16044"/>
        <dbReference type="ChEBI" id="CHEBI:29950"/>
        <dbReference type="ChEBI" id="CHEBI:44120"/>
        <dbReference type="ChEBI" id="CHEBI:50058"/>
        <dbReference type="EC" id="1.8.4.11"/>
    </reaction>
</comment>
<evidence type="ECO:0000259" key="5">
    <source>
        <dbReference type="Pfam" id="PF01625"/>
    </source>
</evidence>
<reference evidence="7" key="1">
    <citation type="submission" date="2011-01" db="EMBL/GenBank/DDBJ databases">
        <title>Complete sequence of chromosome of Acidobacterium sp. MP5ACTX9.</title>
        <authorList>
            <consortium name="US DOE Joint Genome Institute"/>
            <person name="Lucas S."/>
            <person name="Copeland A."/>
            <person name="Lapidus A."/>
            <person name="Cheng J.-F."/>
            <person name="Goodwin L."/>
            <person name="Pitluck S."/>
            <person name="Teshima H."/>
            <person name="Detter J.C."/>
            <person name="Han C."/>
            <person name="Tapia R."/>
            <person name="Land M."/>
            <person name="Hauser L."/>
            <person name="Kyrpides N."/>
            <person name="Ivanova N."/>
            <person name="Ovchinnikova G."/>
            <person name="Pagani I."/>
            <person name="Rawat S.R."/>
            <person name="Mannisto M."/>
            <person name="Haggblom M.M."/>
            <person name="Woyke T."/>
        </authorList>
    </citation>
    <scope>NUCLEOTIDE SEQUENCE [LARGE SCALE GENOMIC DNA]</scope>
    <source>
        <strain evidence="7">MP5ACTX9</strain>
    </source>
</reference>
<dbReference type="PANTHER" id="PTHR43774">
    <property type="entry name" value="PEPTIDE METHIONINE SULFOXIDE REDUCTASE"/>
    <property type="match status" value="1"/>
</dbReference>
<dbReference type="SUPFAM" id="SSF55068">
    <property type="entry name" value="Peptide methionine sulfoxide reductase"/>
    <property type="match status" value="1"/>
</dbReference>
<dbReference type="eggNOG" id="COG0225">
    <property type="taxonomic scope" value="Bacteria"/>
</dbReference>
<dbReference type="PaxDb" id="1198114-AciX9_3731"/>
<dbReference type="EC" id="1.8.4.11" evidence="4"/>
<keyword evidence="7" id="KW-1185">Reference proteome</keyword>
<protein>
    <recommendedName>
        <fullName evidence="4">Peptide methionine sulfoxide reductase MsrA</fullName>
        <shortName evidence="4">Protein-methionine-S-oxide reductase</shortName>
        <ecNumber evidence="4">1.8.4.11</ecNumber>
    </recommendedName>
    <alternativeName>
        <fullName evidence="4">Peptide-methionine (S)-S-oxide reductase</fullName>
        <shortName evidence="4">Peptide Met(O) reductase</shortName>
    </alternativeName>
</protein>
<evidence type="ECO:0000313" key="7">
    <source>
        <dbReference type="Proteomes" id="UP000000343"/>
    </source>
</evidence>
<accession>E8WVX3</accession>
<dbReference type="AlphaFoldDB" id="E8WVX3"/>
<dbReference type="RefSeq" id="WP_013582041.1">
    <property type="nucleotide sequence ID" value="NC_015064.1"/>
</dbReference>
<proteinExistence type="inferred from homology"/>
<evidence type="ECO:0000256" key="1">
    <source>
        <dbReference type="ARBA" id="ARBA00023002"/>
    </source>
</evidence>
<dbReference type="Gene3D" id="3.30.1060.10">
    <property type="entry name" value="Peptide methionine sulphoxide reductase MsrA"/>
    <property type="match status" value="1"/>
</dbReference>
<evidence type="ECO:0000256" key="3">
    <source>
        <dbReference type="ARBA" id="ARBA00048782"/>
    </source>
</evidence>
<dbReference type="InterPro" id="IPR036509">
    <property type="entry name" value="Met_Sox_Rdtase_MsrA_sf"/>
</dbReference>
<dbReference type="HAMAP" id="MF_01401">
    <property type="entry name" value="MsrA"/>
    <property type="match status" value="1"/>
</dbReference>
<dbReference type="Proteomes" id="UP000000343">
    <property type="component" value="Chromosome"/>
</dbReference>
<comment type="catalytic activity">
    <reaction evidence="3 4">
        <text>[thioredoxin]-disulfide + L-methionine + H2O = L-methionine (S)-S-oxide + [thioredoxin]-dithiol</text>
        <dbReference type="Rhea" id="RHEA:19993"/>
        <dbReference type="Rhea" id="RHEA-COMP:10698"/>
        <dbReference type="Rhea" id="RHEA-COMP:10700"/>
        <dbReference type="ChEBI" id="CHEBI:15377"/>
        <dbReference type="ChEBI" id="CHEBI:29950"/>
        <dbReference type="ChEBI" id="CHEBI:50058"/>
        <dbReference type="ChEBI" id="CHEBI:57844"/>
        <dbReference type="ChEBI" id="CHEBI:58772"/>
        <dbReference type="EC" id="1.8.4.11"/>
    </reaction>
</comment>
<feature type="domain" description="Peptide methionine sulphoxide reductase MsrA" evidence="5">
    <location>
        <begin position="52"/>
        <end position="205"/>
    </location>
</feature>
<dbReference type="KEGG" id="acm:AciX9_3731"/>
<keyword evidence="1 4" id="KW-0560">Oxidoreductase</keyword>
<dbReference type="GO" id="GO:0008113">
    <property type="term" value="F:peptide-methionine (S)-S-oxide reductase activity"/>
    <property type="evidence" value="ECO:0007669"/>
    <property type="project" value="UniProtKB-UniRule"/>
</dbReference>
<organism evidence="7">
    <name type="scientific">Granulicella tundricola (strain ATCC BAA-1859 / DSM 23138 / MP5ACTX9)</name>
    <dbReference type="NCBI Taxonomy" id="1198114"/>
    <lineage>
        <taxon>Bacteria</taxon>
        <taxon>Pseudomonadati</taxon>
        <taxon>Acidobacteriota</taxon>
        <taxon>Terriglobia</taxon>
        <taxon>Terriglobales</taxon>
        <taxon>Acidobacteriaceae</taxon>
        <taxon>Granulicella</taxon>
    </lineage>
</organism>
<dbReference type="GO" id="GO:0033744">
    <property type="term" value="F:L-methionine:thioredoxin-disulfide S-oxidoreductase activity"/>
    <property type="evidence" value="ECO:0007669"/>
    <property type="project" value="RHEA"/>
</dbReference>
<name>E8WVX3_GRATM</name>
<feature type="active site" evidence="4">
    <location>
        <position position="59"/>
    </location>
</feature>
<dbReference type="NCBIfam" id="TIGR00401">
    <property type="entry name" value="msrA"/>
    <property type="match status" value="1"/>
</dbReference>
<comment type="function">
    <text evidence="4">Has an important function as a repair enzyme for proteins that have been inactivated by oxidation. Catalyzes the reversible oxidation-reduction of methionine sulfoxide in proteins to methionine.</text>
</comment>
<evidence type="ECO:0000256" key="4">
    <source>
        <dbReference type="HAMAP-Rule" id="MF_01401"/>
    </source>
</evidence>
<evidence type="ECO:0000313" key="6">
    <source>
        <dbReference type="EMBL" id="ADW70732.1"/>
    </source>
</evidence>
<dbReference type="HOGENOM" id="CLU_031040_10_0_0"/>
<dbReference type="STRING" id="1198114.AciX9_3731"/>
<evidence type="ECO:0000256" key="2">
    <source>
        <dbReference type="ARBA" id="ARBA00047806"/>
    </source>
</evidence>